<accession>A0ABV1S059</accession>
<gene>
    <name evidence="1" type="ORF">ABQG71_01775</name>
</gene>
<sequence>MKVKRVNWISQEALEAEVVVTDGEFDISCFAQPFKQLGEDEFIETIFCLNAQNIVKVDQRDYHIEKSVGHFSYRLVGECIDKHDGKVQLGNLLFELDNRLIAGDIIDGDFISFCCERLDIY</sequence>
<keyword evidence="2" id="KW-1185">Reference proteome</keyword>
<organism evidence="1 2">
    <name type="scientific">Bacillus altitudinis</name>
    <dbReference type="NCBI Taxonomy" id="293387"/>
    <lineage>
        <taxon>Bacteria</taxon>
        <taxon>Bacillati</taxon>
        <taxon>Bacillota</taxon>
        <taxon>Bacilli</taxon>
        <taxon>Bacillales</taxon>
        <taxon>Bacillaceae</taxon>
        <taxon>Bacillus</taxon>
    </lineage>
</organism>
<reference evidence="1 2" key="1">
    <citation type="submission" date="2024-06" db="EMBL/GenBank/DDBJ databases">
        <title>Construction of an artificial bacterial consortium using nitrogen cycle bacteria from Cuatro Cienegas Basin and a mangrove forest.</title>
        <authorList>
            <person name="Aguilera-Najera D."/>
            <person name="Marquez-Cianci L."/>
            <person name="Martinez-Perez E."/>
            <person name="Rosas-Barrera M."/>
            <person name="Rodriguez-Cruz U.E."/>
            <person name="Tapia-Lopez R."/>
            <person name="Eguiarte L.E."/>
            <person name="Souza-Saldivar V."/>
        </authorList>
    </citation>
    <scope>NUCLEOTIDE SEQUENCE [LARGE SCALE GENOMIC DNA]</scope>
    <source>
        <strain evidence="1 2">S14-15</strain>
    </source>
</reference>
<evidence type="ECO:0000313" key="2">
    <source>
        <dbReference type="Proteomes" id="UP001467674"/>
    </source>
</evidence>
<dbReference type="RefSeq" id="WP_265154601.1">
    <property type="nucleotide sequence ID" value="NZ_CP128109.1"/>
</dbReference>
<protein>
    <recommendedName>
        <fullName evidence="3">YopX protein domain-containing protein</fullName>
    </recommendedName>
</protein>
<name>A0ABV1S059_BACAB</name>
<dbReference type="Proteomes" id="UP001467674">
    <property type="component" value="Unassembled WGS sequence"/>
</dbReference>
<evidence type="ECO:0000313" key="1">
    <source>
        <dbReference type="EMBL" id="MER3119912.1"/>
    </source>
</evidence>
<evidence type="ECO:0008006" key="3">
    <source>
        <dbReference type="Google" id="ProtNLM"/>
    </source>
</evidence>
<proteinExistence type="predicted"/>
<comment type="caution">
    <text evidence="1">The sequence shown here is derived from an EMBL/GenBank/DDBJ whole genome shotgun (WGS) entry which is preliminary data.</text>
</comment>
<dbReference type="EMBL" id="JBEOME010000001">
    <property type="protein sequence ID" value="MER3119912.1"/>
    <property type="molecule type" value="Genomic_DNA"/>
</dbReference>